<comment type="caution">
    <text evidence="1">The sequence shown here is derived from an EMBL/GenBank/DDBJ whole genome shotgun (WGS) entry which is preliminary data.</text>
</comment>
<organism evidence="1 2">
    <name type="scientific">Nonomuraea polychroma</name>
    <dbReference type="NCBI Taxonomy" id="46176"/>
    <lineage>
        <taxon>Bacteria</taxon>
        <taxon>Bacillati</taxon>
        <taxon>Actinomycetota</taxon>
        <taxon>Actinomycetes</taxon>
        <taxon>Streptosporangiales</taxon>
        <taxon>Streptosporangiaceae</taxon>
        <taxon>Nonomuraea</taxon>
    </lineage>
</organism>
<protein>
    <submittedName>
        <fullName evidence="1">Uncharacterized protein</fullName>
    </submittedName>
</protein>
<sequence>MIGAGVRVAPEHTLLFERLINVLVSAAPGIRFCFSTSPETTIDAIRRWT</sequence>
<name>A0A438M885_9ACTN</name>
<evidence type="ECO:0000313" key="1">
    <source>
        <dbReference type="EMBL" id="RVX41933.1"/>
    </source>
</evidence>
<dbReference type="Proteomes" id="UP000284824">
    <property type="component" value="Unassembled WGS sequence"/>
</dbReference>
<keyword evidence="2" id="KW-1185">Reference proteome</keyword>
<dbReference type="EMBL" id="SAUN01000001">
    <property type="protein sequence ID" value="RVX41933.1"/>
    <property type="molecule type" value="Genomic_DNA"/>
</dbReference>
<accession>A0A438M885</accession>
<dbReference type="AlphaFoldDB" id="A0A438M885"/>
<evidence type="ECO:0000313" key="2">
    <source>
        <dbReference type="Proteomes" id="UP000284824"/>
    </source>
</evidence>
<reference evidence="1 2" key="1">
    <citation type="submission" date="2019-01" db="EMBL/GenBank/DDBJ databases">
        <title>Sequencing the genomes of 1000 actinobacteria strains.</title>
        <authorList>
            <person name="Klenk H.-P."/>
        </authorList>
    </citation>
    <scope>NUCLEOTIDE SEQUENCE [LARGE SCALE GENOMIC DNA]</scope>
    <source>
        <strain evidence="1 2">DSM 43925</strain>
    </source>
</reference>
<proteinExistence type="predicted"/>
<gene>
    <name evidence="1" type="ORF">EDD27_4540</name>
</gene>